<dbReference type="EMBL" id="BAAABY010000009">
    <property type="protein sequence ID" value="GAA0452234.1"/>
    <property type="molecule type" value="Genomic_DNA"/>
</dbReference>
<sequence>MWEYRVIQGANWHQQLDAAGLEGWEAVGVVPTAATLQTDYSGGQNMKHTAFAVLMKRPKD</sequence>
<evidence type="ECO:0008006" key="3">
    <source>
        <dbReference type="Google" id="ProtNLM"/>
    </source>
</evidence>
<protein>
    <recommendedName>
        <fullName evidence="3">DUF4177 domain-containing protein</fullName>
    </recommendedName>
</protein>
<organism evidence="1 2">
    <name type="scientific">Streptomyces olivaceiscleroticus</name>
    <dbReference type="NCBI Taxonomy" id="68245"/>
    <lineage>
        <taxon>Bacteria</taxon>
        <taxon>Bacillati</taxon>
        <taxon>Actinomycetota</taxon>
        <taxon>Actinomycetes</taxon>
        <taxon>Kitasatosporales</taxon>
        <taxon>Streptomycetaceae</taxon>
        <taxon>Streptomyces</taxon>
    </lineage>
</organism>
<gene>
    <name evidence="1" type="ORF">GCM10010361_15410</name>
</gene>
<evidence type="ECO:0000313" key="1">
    <source>
        <dbReference type="EMBL" id="GAA0452234.1"/>
    </source>
</evidence>
<comment type="caution">
    <text evidence="1">The sequence shown here is derived from an EMBL/GenBank/DDBJ whole genome shotgun (WGS) entry which is preliminary data.</text>
</comment>
<accession>A0ABP3JH78</accession>
<keyword evidence="2" id="KW-1185">Reference proteome</keyword>
<evidence type="ECO:0000313" key="2">
    <source>
        <dbReference type="Proteomes" id="UP001500909"/>
    </source>
</evidence>
<proteinExistence type="predicted"/>
<reference evidence="2" key="1">
    <citation type="journal article" date="2019" name="Int. J. Syst. Evol. Microbiol.">
        <title>The Global Catalogue of Microorganisms (GCM) 10K type strain sequencing project: providing services to taxonomists for standard genome sequencing and annotation.</title>
        <authorList>
            <consortium name="The Broad Institute Genomics Platform"/>
            <consortium name="The Broad Institute Genome Sequencing Center for Infectious Disease"/>
            <person name="Wu L."/>
            <person name="Ma J."/>
        </authorList>
    </citation>
    <scope>NUCLEOTIDE SEQUENCE [LARGE SCALE GENOMIC DNA]</scope>
    <source>
        <strain evidence="2">JCM 4805</strain>
    </source>
</reference>
<dbReference type="Proteomes" id="UP001500909">
    <property type="component" value="Unassembled WGS sequence"/>
</dbReference>
<name>A0ABP3JH78_9ACTN</name>